<reference evidence="2 3" key="1">
    <citation type="journal article" date="2018" name="Mol. Biol. Evol.">
        <title>Broad Genomic Sampling Reveals a Smut Pathogenic Ancestry of the Fungal Clade Ustilaginomycotina.</title>
        <authorList>
            <person name="Kijpornyongpan T."/>
            <person name="Mondo S.J."/>
            <person name="Barry K."/>
            <person name="Sandor L."/>
            <person name="Lee J."/>
            <person name="Lipzen A."/>
            <person name="Pangilinan J."/>
            <person name="LaButti K."/>
            <person name="Hainaut M."/>
            <person name="Henrissat B."/>
            <person name="Grigoriev I.V."/>
            <person name="Spatafora J.W."/>
            <person name="Aime M.C."/>
        </authorList>
    </citation>
    <scope>NUCLEOTIDE SEQUENCE [LARGE SCALE GENOMIC DNA]</scope>
    <source>
        <strain evidence="2 3">MCA 5214</strain>
    </source>
</reference>
<dbReference type="PANTHER" id="PTHR43662">
    <property type="match status" value="1"/>
</dbReference>
<dbReference type="GeneID" id="37025744"/>
<dbReference type="Pfam" id="PF01822">
    <property type="entry name" value="WSC"/>
    <property type="match status" value="2"/>
</dbReference>
<protein>
    <submittedName>
        <fullName evidence="2">WSC-domain-containing protein</fullName>
    </submittedName>
</protein>
<keyword evidence="3" id="KW-1185">Reference proteome</keyword>
<dbReference type="AlphaFoldDB" id="A0A316UX78"/>
<feature type="non-terminal residue" evidence="2">
    <location>
        <position position="1"/>
    </location>
</feature>
<accession>A0A316UX78</accession>
<dbReference type="RefSeq" id="XP_025364454.1">
    <property type="nucleotide sequence ID" value="XM_025503921.1"/>
</dbReference>
<dbReference type="SMART" id="SM00321">
    <property type="entry name" value="WSC"/>
    <property type="match status" value="2"/>
</dbReference>
<gene>
    <name evidence="2" type="ORF">BDZ90DRAFT_204936</name>
</gene>
<feature type="non-terminal residue" evidence="2">
    <location>
        <position position="552"/>
    </location>
</feature>
<proteinExistence type="predicted"/>
<dbReference type="Proteomes" id="UP000245884">
    <property type="component" value="Unassembled WGS sequence"/>
</dbReference>
<evidence type="ECO:0000313" key="3">
    <source>
        <dbReference type="Proteomes" id="UP000245884"/>
    </source>
</evidence>
<dbReference type="Pfam" id="PF09362">
    <property type="entry name" value="DUF1996"/>
    <property type="match status" value="1"/>
</dbReference>
<dbReference type="InterPro" id="IPR002889">
    <property type="entry name" value="WSC_carb-bd"/>
</dbReference>
<feature type="domain" description="WSC" evidence="1">
    <location>
        <begin position="356"/>
        <end position="449"/>
    </location>
</feature>
<feature type="domain" description="WSC" evidence="1">
    <location>
        <begin position="464"/>
        <end position="552"/>
    </location>
</feature>
<sequence>VLLALLSLVASSHAFWIITHHSLVSQRLDPILSPNTTSAHTHAFVGSAAILDSQSKESMCTTSNVKADKSNYWAPQLYYYHGKGKTFSAVPISYVNTYYLNRYGPSIKQKAGALKAFPKGLRMIAGNATQLNGPSSDATKAKAVSFVCLSSTGGPQTNTLPKGPCPWGIRTQIVFPSCWDGKNLDSSDHQSHVAYPLGGFPDNGDCPSSHPVKFQTLFYEFVYATKDLAVSSTGKSGFVLANGDAVGHSFHADFVSHWDTDVLQSAIDDCTTNLFNDLKSCKPFVASLKDESKDNGGSYCTTKSSVVGERVMGSGHTSLPGCLYVKNGPKAIRGAGKEAADKCAAEAKEKGQPAIKAASGGCFYDNAGSGGARTFGGDYTASGSMTNEVCANYCGDRSFKYSGVEYGQECMCSNQAPTVTAGATCNMPCLGNSTETCGGSWSLTVFDNAAIAAPVSAAASLSSNYQSIGCFADQVAGYGRTLNSYTFNSPNMTINMCTAKCSEQGYPYSGLEYGQECWCGSYKPKTTSSQCTMACTGSSVDTCGGPNALSVY</sequence>
<name>A0A316UX78_9BASI</name>
<dbReference type="InterPro" id="IPR018535">
    <property type="entry name" value="DUF1996"/>
</dbReference>
<evidence type="ECO:0000259" key="1">
    <source>
        <dbReference type="PROSITE" id="PS51212"/>
    </source>
</evidence>
<dbReference type="STRING" id="1569628.A0A316UX78"/>
<dbReference type="EMBL" id="KZ819663">
    <property type="protein sequence ID" value="PWN29842.1"/>
    <property type="molecule type" value="Genomic_DNA"/>
</dbReference>
<dbReference type="PANTHER" id="PTHR43662:SF3">
    <property type="entry name" value="DOMAIN PROTEIN, PUTATIVE (AFU_ORTHOLOGUE AFUA_6G11970)-RELATED"/>
    <property type="match status" value="1"/>
</dbReference>
<dbReference type="PROSITE" id="PS51212">
    <property type="entry name" value="WSC"/>
    <property type="match status" value="2"/>
</dbReference>
<dbReference type="OrthoDB" id="74764at2759"/>
<organism evidence="2 3">
    <name type="scientific">Jaminaea rosea</name>
    <dbReference type="NCBI Taxonomy" id="1569628"/>
    <lineage>
        <taxon>Eukaryota</taxon>
        <taxon>Fungi</taxon>
        <taxon>Dikarya</taxon>
        <taxon>Basidiomycota</taxon>
        <taxon>Ustilaginomycotina</taxon>
        <taxon>Exobasidiomycetes</taxon>
        <taxon>Microstromatales</taxon>
        <taxon>Microstromatales incertae sedis</taxon>
        <taxon>Jaminaea</taxon>
    </lineage>
</organism>
<evidence type="ECO:0000313" key="2">
    <source>
        <dbReference type="EMBL" id="PWN29842.1"/>
    </source>
</evidence>